<evidence type="ECO:0000313" key="1">
    <source>
        <dbReference type="EMBL" id="KAI8562130.1"/>
    </source>
</evidence>
<comment type="caution">
    <text evidence="1">The sequence shown here is derived from an EMBL/GenBank/DDBJ whole genome shotgun (WGS) entry which is preliminary data.</text>
</comment>
<keyword evidence="2" id="KW-1185">Reference proteome</keyword>
<proteinExistence type="predicted"/>
<accession>A0ACC0P929</accession>
<protein>
    <submittedName>
        <fullName evidence="1">Uncharacterized protein</fullName>
    </submittedName>
</protein>
<sequence length="123" mass="13601">MAPNETVPTSIVISSSVYIYVFNWCFPFHLNGLLVTSMLMVVIFDMDLEDDITHYISSDNAEGLKSLLSHRDVRNGTYSYCRTTLLQSLCLFSALKCATALVDGKLGIRVDVNRDPAVASLCS</sequence>
<gene>
    <name evidence="1" type="ORF">RHMOL_Rhmol03G0010800</name>
</gene>
<name>A0ACC0P929_RHOML</name>
<evidence type="ECO:0000313" key="2">
    <source>
        <dbReference type="Proteomes" id="UP001062846"/>
    </source>
</evidence>
<dbReference type="EMBL" id="CM046390">
    <property type="protein sequence ID" value="KAI8562130.1"/>
    <property type="molecule type" value="Genomic_DNA"/>
</dbReference>
<reference evidence="1" key="1">
    <citation type="submission" date="2022-02" db="EMBL/GenBank/DDBJ databases">
        <title>Plant Genome Project.</title>
        <authorList>
            <person name="Zhang R.-G."/>
        </authorList>
    </citation>
    <scope>NUCLEOTIDE SEQUENCE</scope>
    <source>
        <strain evidence="1">AT1</strain>
    </source>
</reference>
<dbReference type="Proteomes" id="UP001062846">
    <property type="component" value="Chromosome 3"/>
</dbReference>
<organism evidence="1 2">
    <name type="scientific">Rhododendron molle</name>
    <name type="common">Chinese azalea</name>
    <name type="synonym">Azalea mollis</name>
    <dbReference type="NCBI Taxonomy" id="49168"/>
    <lineage>
        <taxon>Eukaryota</taxon>
        <taxon>Viridiplantae</taxon>
        <taxon>Streptophyta</taxon>
        <taxon>Embryophyta</taxon>
        <taxon>Tracheophyta</taxon>
        <taxon>Spermatophyta</taxon>
        <taxon>Magnoliopsida</taxon>
        <taxon>eudicotyledons</taxon>
        <taxon>Gunneridae</taxon>
        <taxon>Pentapetalae</taxon>
        <taxon>asterids</taxon>
        <taxon>Ericales</taxon>
        <taxon>Ericaceae</taxon>
        <taxon>Ericoideae</taxon>
        <taxon>Rhodoreae</taxon>
        <taxon>Rhododendron</taxon>
    </lineage>
</organism>